<reference evidence="1 2" key="1">
    <citation type="journal article" date="2022" name="Plant J.">
        <title>Chromosome-level genome of Camellia lanceoleosa provides a valuable resource for understanding genome evolution and self-incompatibility.</title>
        <authorList>
            <person name="Gong W."/>
            <person name="Xiao S."/>
            <person name="Wang L."/>
            <person name="Liao Z."/>
            <person name="Chang Y."/>
            <person name="Mo W."/>
            <person name="Hu G."/>
            <person name="Li W."/>
            <person name="Zhao G."/>
            <person name="Zhu H."/>
            <person name="Hu X."/>
            <person name="Ji K."/>
            <person name="Xiang X."/>
            <person name="Song Q."/>
            <person name="Yuan D."/>
            <person name="Jin S."/>
            <person name="Zhang L."/>
        </authorList>
    </citation>
    <scope>NUCLEOTIDE SEQUENCE [LARGE SCALE GENOMIC DNA]</scope>
    <source>
        <strain evidence="1">SQ_2022a</strain>
    </source>
</reference>
<name>A0ACC0I7W8_9ERIC</name>
<protein>
    <submittedName>
        <fullName evidence="1">Uncharacterized protein</fullName>
    </submittedName>
</protein>
<evidence type="ECO:0000313" key="2">
    <source>
        <dbReference type="Proteomes" id="UP001060215"/>
    </source>
</evidence>
<sequence length="80" mass="9105">MTTTSSPPTSTAKISSFINLPSNPTVFVPFRKVKWCERRVEIDERSFRSVREGAKDREEARRNPSSKNIDVVMFDGDEAV</sequence>
<organism evidence="1 2">
    <name type="scientific">Camellia lanceoleosa</name>
    <dbReference type="NCBI Taxonomy" id="1840588"/>
    <lineage>
        <taxon>Eukaryota</taxon>
        <taxon>Viridiplantae</taxon>
        <taxon>Streptophyta</taxon>
        <taxon>Embryophyta</taxon>
        <taxon>Tracheophyta</taxon>
        <taxon>Spermatophyta</taxon>
        <taxon>Magnoliopsida</taxon>
        <taxon>eudicotyledons</taxon>
        <taxon>Gunneridae</taxon>
        <taxon>Pentapetalae</taxon>
        <taxon>asterids</taxon>
        <taxon>Ericales</taxon>
        <taxon>Theaceae</taxon>
        <taxon>Camellia</taxon>
    </lineage>
</organism>
<comment type="caution">
    <text evidence="1">The sequence shown here is derived from an EMBL/GenBank/DDBJ whole genome shotgun (WGS) entry which is preliminary data.</text>
</comment>
<proteinExistence type="predicted"/>
<dbReference type="EMBL" id="CM045759">
    <property type="protein sequence ID" value="KAI8020046.1"/>
    <property type="molecule type" value="Genomic_DNA"/>
</dbReference>
<dbReference type="Proteomes" id="UP001060215">
    <property type="component" value="Chromosome 2"/>
</dbReference>
<evidence type="ECO:0000313" key="1">
    <source>
        <dbReference type="EMBL" id="KAI8020046.1"/>
    </source>
</evidence>
<keyword evidence="2" id="KW-1185">Reference proteome</keyword>
<gene>
    <name evidence="1" type="ORF">LOK49_LG04G01748</name>
</gene>
<accession>A0ACC0I7W8</accession>